<evidence type="ECO:0000259" key="7">
    <source>
        <dbReference type="Pfam" id="PF01593"/>
    </source>
</evidence>
<evidence type="ECO:0000313" key="8">
    <source>
        <dbReference type="EMBL" id="QDV82806.1"/>
    </source>
</evidence>
<dbReference type="PANTHER" id="PTHR43734:SF1">
    <property type="entry name" value="PHYTOENE DESATURASE"/>
    <property type="match status" value="1"/>
</dbReference>
<evidence type="ECO:0000256" key="6">
    <source>
        <dbReference type="SAM" id="MobiDB-lite"/>
    </source>
</evidence>
<dbReference type="Proteomes" id="UP000318081">
    <property type="component" value="Chromosome"/>
</dbReference>
<dbReference type="EMBL" id="CP036432">
    <property type="protein sequence ID" value="QDV82806.1"/>
    <property type="molecule type" value="Genomic_DNA"/>
</dbReference>
<feature type="compositionally biased region" description="Basic residues" evidence="6">
    <location>
        <begin position="11"/>
        <end position="23"/>
    </location>
</feature>
<name>A0ABX5XN48_9BACT</name>
<dbReference type="PRINTS" id="PR00419">
    <property type="entry name" value="ADXRDTASE"/>
</dbReference>
<dbReference type="PANTHER" id="PTHR43734">
    <property type="entry name" value="PHYTOENE DESATURASE"/>
    <property type="match status" value="1"/>
</dbReference>
<keyword evidence="4 5" id="KW-0560">Oxidoreductase</keyword>
<dbReference type="InterPro" id="IPR002937">
    <property type="entry name" value="Amino_oxidase"/>
</dbReference>
<dbReference type="Pfam" id="PF01593">
    <property type="entry name" value="Amino_oxidase"/>
    <property type="match status" value="1"/>
</dbReference>
<dbReference type="GO" id="GO:0016491">
    <property type="term" value="F:oxidoreductase activity"/>
    <property type="evidence" value="ECO:0007669"/>
    <property type="project" value="UniProtKB-KW"/>
</dbReference>
<comment type="pathway">
    <text evidence="1 5">Carotenoid biosynthesis.</text>
</comment>
<dbReference type="EC" id="1.3.99.26" evidence="8"/>
<dbReference type="Gene3D" id="3.50.50.60">
    <property type="entry name" value="FAD/NAD(P)-binding domain"/>
    <property type="match status" value="2"/>
</dbReference>
<evidence type="ECO:0000256" key="1">
    <source>
        <dbReference type="ARBA" id="ARBA00004829"/>
    </source>
</evidence>
<evidence type="ECO:0000256" key="4">
    <source>
        <dbReference type="ARBA" id="ARBA00023002"/>
    </source>
</evidence>
<feature type="compositionally biased region" description="Basic residues" evidence="6">
    <location>
        <begin position="119"/>
        <end position="136"/>
    </location>
</feature>
<feature type="region of interest" description="Disordered" evidence="6">
    <location>
        <begin position="1"/>
        <end position="149"/>
    </location>
</feature>
<keyword evidence="9" id="KW-1185">Reference proteome</keyword>
<reference evidence="8 9" key="1">
    <citation type="submission" date="2019-02" db="EMBL/GenBank/DDBJ databases">
        <title>Deep-cultivation of Planctomycetes and their phenomic and genomic characterization uncovers novel biology.</title>
        <authorList>
            <person name="Wiegand S."/>
            <person name="Jogler M."/>
            <person name="Boedeker C."/>
            <person name="Pinto D."/>
            <person name="Vollmers J."/>
            <person name="Rivas-Marin E."/>
            <person name="Kohn T."/>
            <person name="Peeters S.H."/>
            <person name="Heuer A."/>
            <person name="Rast P."/>
            <person name="Oberbeckmann S."/>
            <person name="Bunk B."/>
            <person name="Jeske O."/>
            <person name="Meyerdierks A."/>
            <person name="Storesund J.E."/>
            <person name="Kallscheuer N."/>
            <person name="Luecker S."/>
            <person name="Lage O.M."/>
            <person name="Pohl T."/>
            <person name="Merkel B.J."/>
            <person name="Hornburger P."/>
            <person name="Mueller R.-W."/>
            <person name="Bruemmer F."/>
            <person name="Labrenz M."/>
            <person name="Spormann A.M."/>
            <person name="Op den Camp H."/>
            <person name="Overmann J."/>
            <person name="Amann R."/>
            <person name="Jetten M.S.M."/>
            <person name="Mascher T."/>
            <person name="Medema M.H."/>
            <person name="Devos D.P."/>
            <person name="Kaster A.-K."/>
            <person name="Ovreas L."/>
            <person name="Rohde M."/>
            <person name="Galperin M.Y."/>
            <person name="Jogler C."/>
        </authorList>
    </citation>
    <scope>NUCLEOTIDE SEQUENCE [LARGE SCALE GENOMIC DNA]</scope>
    <source>
        <strain evidence="8 9">TBK1r</strain>
    </source>
</reference>
<protein>
    <submittedName>
        <fullName evidence="8">All-trans-zeta-carotene desaturase</fullName>
        <ecNumber evidence="8">1.3.99.26</ecNumber>
    </submittedName>
</protein>
<dbReference type="SUPFAM" id="SSF51905">
    <property type="entry name" value="FAD/NAD(P)-binding domain"/>
    <property type="match status" value="1"/>
</dbReference>
<feature type="domain" description="Amine oxidase" evidence="7">
    <location>
        <begin position="160"/>
        <end position="618"/>
    </location>
</feature>
<dbReference type="InterPro" id="IPR014105">
    <property type="entry name" value="Carotenoid/retinoid_OxRdtase"/>
</dbReference>
<evidence type="ECO:0000256" key="5">
    <source>
        <dbReference type="RuleBase" id="RU362075"/>
    </source>
</evidence>
<accession>A0ABX5XN48</accession>
<dbReference type="NCBIfam" id="TIGR02734">
    <property type="entry name" value="crtI_fam"/>
    <property type="match status" value="1"/>
</dbReference>
<dbReference type="InterPro" id="IPR036188">
    <property type="entry name" value="FAD/NAD-bd_sf"/>
</dbReference>
<sequence length="643" mass="71903">MLVSSLQAHPHALRSSKTGRLKPAHQQPLVSSLQAHPHALRSSKTERLKPAHQQPLVSSLQAHPHALRSSKTERLKPAHQQPLVSSLQAHPHALQSSKTERLKPAHQQPLVSSLQAHPHALRSSKTGRLKPAHQQRYHSQPPRKTPVSNRKVVVVGAGPGGLAAAMQLAHAGCDVTVLERRDRPGGRTSAIEMDGYRFDCGPTFFLYPRVLKEIFAGCGYDLMKEVPMERLDPQYRLTFGGGGQLDCTPDLAEMDRQIAELSPPDVGSLARYMDDNRIKLEKFRPILESPFSSIADLMRPSLIGAAKHLHPFRSLGQELQRYFSDPRLVIAFAFQSKYLGMSPFNCPSLFSILSFLEYEHGVWHPIGGCSRVSERMAEIAEELGVNFRYDEPVRSVEMEGRHVRSLTTDQGNYAADAFVVNADFADWISRTVPNEKRKRWTDEAIAKKRFSCSTFMLYLGLEGLYEDLPHHSIHISEDYENNLREIEQTHTLSQDPSFYVQNACVTDPSLAPAGHSTLYVLVPVTHQTGSIDWEAEAPAFRELTLDRMAAIGLGDLRSRIRTEHTITPQNWNQDYAIHKGATFNLAHNLGQMLHNRPRNRFEDLGSVYLVGGGTHPGSGLPVIYESSRITTGLVLKDFNRKGV</sequence>
<evidence type="ECO:0000256" key="2">
    <source>
        <dbReference type="ARBA" id="ARBA00006046"/>
    </source>
</evidence>
<gene>
    <name evidence="8" type="primary">carC</name>
    <name evidence="8" type="ORF">TBK1r_17380</name>
</gene>
<keyword evidence="3 5" id="KW-0125">Carotenoid biosynthesis</keyword>
<comment type="similarity">
    <text evidence="2 5">Belongs to the carotenoid/retinoid oxidoreductase family.</text>
</comment>
<evidence type="ECO:0000256" key="3">
    <source>
        <dbReference type="ARBA" id="ARBA00022746"/>
    </source>
</evidence>
<evidence type="ECO:0000313" key="9">
    <source>
        <dbReference type="Proteomes" id="UP000318081"/>
    </source>
</evidence>
<organism evidence="8 9">
    <name type="scientific">Stieleria magnilauensis</name>
    <dbReference type="NCBI Taxonomy" id="2527963"/>
    <lineage>
        <taxon>Bacteria</taxon>
        <taxon>Pseudomonadati</taxon>
        <taxon>Planctomycetota</taxon>
        <taxon>Planctomycetia</taxon>
        <taxon>Pirellulales</taxon>
        <taxon>Pirellulaceae</taxon>
        <taxon>Stieleria</taxon>
    </lineage>
</organism>
<proteinExistence type="inferred from homology"/>